<feature type="region of interest" description="Disordered" evidence="1">
    <location>
        <begin position="62"/>
        <end position="90"/>
    </location>
</feature>
<name>A0A378NQQ2_9FIRM</name>
<dbReference type="STRING" id="1122216.GCA_000423385_00969"/>
<reference evidence="3 4" key="1">
    <citation type="submission" date="2018-06" db="EMBL/GenBank/DDBJ databases">
        <authorList>
            <consortium name="Pathogen Informatics"/>
            <person name="Doyle S."/>
        </authorList>
    </citation>
    <scope>NUCLEOTIDE SEQUENCE [LARGE SCALE GENOMIC DNA]</scope>
    <source>
        <strain evidence="3 4">NCTC10571</strain>
    </source>
</reference>
<sequence length="90" mass="11434">MKKFLWCLLLVAVMFFPVSTNAFPLKTDVLNTEKTIIMYDDWDDDWRDDDRYEHDDWWDDDRYEHDDDWRDDDRYEHDDDDDWDDDRWDD</sequence>
<evidence type="ECO:0000256" key="1">
    <source>
        <dbReference type="SAM" id="MobiDB-lite"/>
    </source>
</evidence>
<dbReference type="AlphaFoldDB" id="A0A378NQQ2"/>
<dbReference type="EMBL" id="UGPP01000001">
    <property type="protein sequence ID" value="STY70671.1"/>
    <property type="molecule type" value="Genomic_DNA"/>
</dbReference>
<evidence type="ECO:0000313" key="4">
    <source>
        <dbReference type="Proteomes" id="UP000255234"/>
    </source>
</evidence>
<feature type="compositionally biased region" description="Basic and acidic residues" evidence="1">
    <location>
        <begin position="62"/>
        <end position="77"/>
    </location>
</feature>
<feature type="chain" id="PRO_5016863396" evidence="2">
    <location>
        <begin position="23"/>
        <end position="90"/>
    </location>
</feature>
<proteinExistence type="predicted"/>
<dbReference type="RefSeq" id="WP_115151209.1">
    <property type="nucleotide sequence ID" value="NZ_UGPP01000001.1"/>
</dbReference>
<evidence type="ECO:0000313" key="3">
    <source>
        <dbReference type="EMBL" id="STY70671.1"/>
    </source>
</evidence>
<organism evidence="3 4">
    <name type="scientific">Megamonas hypermegale</name>
    <dbReference type="NCBI Taxonomy" id="158847"/>
    <lineage>
        <taxon>Bacteria</taxon>
        <taxon>Bacillati</taxon>
        <taxon>Bacillota</taxon>
        <taxon>Negativicutes</taxon>
        <taxon>Selenomonadales</taxon>
        <taxon>Selenomonadaceae</taxon>
        <taxon>Megamonas</taxon>
    </lineage>
</organism>
<gene>
    <name evidence="3" type="ORF">NCTC10571_00813</name>
</gene>
<keyword evidence="2" id="KW-0732">Signal</keyword>
<protein>
    <submittedName>
        <fullName evidence="3">Uncharacterized protein</fullName>
    </submittedName>
</protein>
<dbReference type="Proteomes" id="UP000255234">
    <property type="component" value="Unassembled WGS sequence"/>
</dbReference>
<evidence type="ECO:0000256" key="2">
    <source>
        <dbReference type="SAM" id="SignalP"/>
    </source>
</evidence>
<feature type="signal peptide" evidence="2">
    <location>
        <begin position="1"/>
        <end position="22"/>
    </location>
</feature>
<accession>A0A378NQQ2</accession>
<feature type="compositionally biased region" description="Acidic residues" evidence="1">
    <location>
        <begin position="78"/>
        <end position="90"/>
    </location>
</feature>